<dbReference type="AlphaFoldDB" id="A0A0F4GMU0"/>
<evidence type="ECO:0000313" key="2">
    <source>
        <dbReference type="EMBL" id="KJX97490.1"/>
    </source>
</evidence>
<dbReference type="PANTHER" id="PTHR39142">
    <property type="entry name" value="MID1P"/>
    <property type="match status" value="1"/>
</dbReference>
<dbReference type="PANTHER" id="PTHR39142:SF1">
    <property type="entry name" value="AEL197CP"/>
    <property type="match status" value="1"/>
</dbReference>
<accession>A0A0F4GMU0</accession>
<gene>
    <name evidence="2" type="ORF">TI39_contig485g00009</name>
</gene>
<keyword evidence="3" id="KW-1185">Reference proteome</keyword>
<protein>
    <submittedName>
        <fullName evidence="2">Putative calcium channel subunit mid1 protein</fullName>
    </submittedName>
</protein>
<dbReference type="GO" id="GO:0005262">
    <property type="term" value="F:calcium channel activity"/>
    <property type="evidence" value="ECO:0007669"/>
    <property type="project" value="InterPro"/>
</dbReference>
<dbReference type="Pfam" id="PF12929">
    <property type="entry name" value="Mid1"/>
    <property type="match status" value="1"/>
</dbReference>
<dbReference type="OrthoDB" id="4199794at2759"/>
<dbReference type="InterPro" id="IPR024338">
    <property type="entry name" value="MID1/Yam8"/>
</dbReference>
<comment type="caution">
    <text evidence="2">The sequence shown here is derived from an EMBL/GenBank/DDBJ whole genome shotgun (WGS) entry which is preliminary data.</text>
</comment>
<dbReference type="EMBL" id="LAFY01000477">
    <property type="protein sequence ID" value="KJX97490.1"/>
    <property type="molecule type" value="Genomic_DNA"/>
</dbReference>
<dbReference type="GO" id="GO:0098703">
    <property type="term" value="P:calcium ion import across plasma membrane"/>
    <property type="evidence" value="ECO:0007669"/>
    <property type="project" value="InterPro"/>
</dbReference>
<feature type="region of interest" description="Disordered" evidence="1">
    <location>
        <begin position="79"/>
        <end position="98"/>
    </location>
</feature>
<name>A0A0F4GMU0_9PEZI</name>
<evidence type="ECO:0000313" key="3">
    <source>
        <dbReference type="Proteomes" id="UP000033647"/>
    </source>
</evidence>
<evidence type="ECO:0000256" key="1">
    <source>
        <dbReference type="SAM" id="MobiDB-lite"/>
    </source>
</evidence>
<sequence>MLIQCPKFTPLQTRLIASVTALALLALVYYSLASPHFAYAAELPHDGTGELRTIEGEQHLVPWEDSVDPIIQLRLDPEHEGEDAEKDAQNDAQEDEITHSRRALQTETIRGNNIATRYDLSAGNTTLLEFPNRFLIGNHTESGKGLPGALDRRTTGFIKPKHAELKKRSAEGLEARQDTESDRTIFISANVCMQPMWNGTGTQSAAPPQLTLYVANSADSTSIGPGVSNQTQAIYPFDSGFVNASVPNATGTWNMAVSAPALPDGFVGSWTYTLAASIDDYFYSVNTTGPFLHLVDTDYDSALLVTDNLTSADSSDSVYQQWMNLTAPFIIFASDANLTGLRGMENSFCGLETFVKGNNQIQASQTDLQGNGTHVQMGMITRGLGNKPKEQFYVTNLNSSSEYRAFLAIEGNSTASGDGVVGGGGKVWQPVPFSTKSDGNCQLLFNMSFCDEVAYAVPSNPKTMPTFEDLQRFYENHTTTWWAPFNWTLAQIPCNTTSESQYSLAKNCTNCAAAYKEWLCAVSIPRCEDFSSEDSFLQVRNVGQPFFNNDTMLDSDYLNSNYVPMPDAPTVQGSNAFSQTYLSNVATNRSRNGLIDEVIQPGPYKEILPCEDLCYSLMQSCPAAMGFVCPYPGRGLEAGYGKRSKNGSLTCSYLGAVYYQNDAAGLIQPVWKALLVTAAVTWALAFG</sequence>
<proteinExistence type="predicted"/>
<dbReference type="Proteomes" id="UP000033647">
    <property type="component" value="Unassembled WGS sequence"/>
</dbReference>
<dbReference type="STRING" id="1047168.A0A0F4GMU0"/>
<organism evidence="2 3">
    <name type="scientific">Zymoseptoria brevis</name>
    <dbReference type="NCBI Taxonomy" id="1047168"/>
    <lineage>
        <taxon>Eukaryota</taxon>
        <taxon>Fungi</taxon>
        <taxon>Dikarya</taxon>
        <taxon>Ascomycota</taxon>
        <taxon>Pezizomycotina</taxon>
        <taxon>Dothideomycetes</taxon>
        <taxon>Dothideomycetidae</taxon>
        <taxon>Mycosphaerellales</taxon>
        <taxon>Mycosphaerellaceae</taxon>
        <taxon>Zymoseptoria</taxon>
    </lineage>
</organism>
<reference evidence="2 3" key="1">
    <citation type="submission" date="2015-03" db="EMBL/GenBank/DDBJ databases">
        <title>RNA-seq based gene annotation and comparative genomics of four Zymoseptoria species reveal species-specific pathogenicity related genes and transposable element activity.</title>
        <authorList>
            <person name="Grandaubert J."/>
            <person name="Bhattacharyya A."/>
            <person name="Stukenbrock E.H."/>
        </authorList>
    </citation>
    <scope>NUCLEOTIDE SEQUENCE [LARGE SCALE GENOMIC DNA]</scope>
    <source>
        <strain evidence="2 3">Zb18110</strain>
    </source>
</reference>